<dbReference type="RefSeq" id="WP_213148056.1">
    <property type="nucleotide sequence ID" value="NZ_JAGYPE020000028.1"/>
</dbReference>
<evidence type="ECO:0000313" key="1">
    <source>
        <dbReference type="EMBL" id="MBS4188273.1"/>
    </source>
</evidence>
<dbReference type="EMBL" id="JAGYPE020000028">
    <property type="protein sequence ID" value="MCH6266998.1"/>
    <property type="molecule type" value="Genomic_DNA"/>
</dbReference>
<dbReference type="Proteomes" id="UP000677265">
    <property type="component" value="Unassembled WGS sequence"/>
</dbReference>
<comment type="caution">
    <text evidence="1">The sequence shown here is derived from an EMBL/GenBank/DDBJ whole genome shotgun (WGS) entry which is preliminary data.</text>
</comment>
<name>A0A942YF05_9BACI</name>
<dbReference type="AlphaFoldDB" id="A0A942YF05"/>
<proteinExistence type="predicted"/>
<organism evidence="1">
    <name type="scientific">Neobacillus citreus</name>
    <dbReference type="NCBI Taxonomy" id="2833578"/>
    <lineage>
        <taxon>Bacteria</taxon>
        <taxon>Bacillati</taxon>
        <taxon>Bacillota</taxon>
        <taxon>Bacilli</taxon>
        <taxon>Bacillales</taxon>
        <taxon>Bacillaceae</taxon>
        <taxon>Neobacillus</taxon>
    </lineage>
</organism>
<keyword evidence="3" id="KW-1185">Reference proteome</keyword>
<protein>
    <submittedName>
        <fullName evidence="1">Uncharacterized protein</fullName>
    </submittedName>
</protein>
<gene>
    <name evidence="2" type="ORF">KHB02_015860</name>
    <name evidence="1" type="ORF">KHB02_43620</name>
</gene>
<evidence type="ECO:0000313" key="2">
    <source>
        <dbReference type="EMBL" id="MCH6266998.1"/>
    </source>
</evidence>
<evidence type="ECO:0000313" key="3">
    <source>
        <dbReference type="Proteomes" id="UP000677265"/>
    </source>
</evidence>
<sequence length="373" mass="43305">MRQTNSIWIVENRRQLESLQTLRPKLLYKEAVLEEECQIQSLPDYDMVFFLLTPKQIGNKFFIQAIGEVLRVRRNSKTIFLAIDDHYRLDDQESYKVILELKDSIKELIPNPTILSVSSYYAALHSQYKHGEINLEDLRQNREIMIPTADGELLTGRQITEENLEQLELLSQMEKLYHLIADLSAGIRVTGIDVSKENWLILGQGRTGKSMVSELLQQSLGESLHFIEKTPEVIDLDQYYDGMIVVVDLEIHNSLPFLEKIYSTYVGIEKIIVVNKMDDFMFYQKSQQELQIDIKKKIKSLTSDPVFFVSGLYYKQYLQLKRKEIEISDIIENPSIVLVDSLNLPVSKQKDKANLPGLLLKQSGFDHLLHHWE</sequence>
<accession>A0A942YF05</accession>
<reference evidence="1" key="1">
    <citation type="submission" date="2021-05" db="EMBL/GenBank/DDBJ databases">
        <title>Novel Bacillus species.</title>
        <authorList>
            <person name="Liu G."/>
        </authorList>
    </citation>
    <scope>NUCLEOTIDE SEQUENCE</scope>
    <source>
        <strain evidence="1 3">FJAT-50051</strain>
    </source>
</reference>
<dbReference type="EMBL" id="JAGYPE010000010">
    <property type="protein sequence ID" value="MBS4188273.1"/>
    <property type="molecule type" value="Genomic_DNA"/>
</dbReference>